<dbReference type="PANTHER" id="PTHR19871:SF14">
    <property type="entry name" value="DUF4062 DOMAIN-CONTAINING PROTEIN"/>
    <property type="match status" value="1"/>
</dbReference>
<dbReference type="PROSITE" id="PS50082">
    <property type="entry name" value="WD_REPEATS_2"/>
    <property type="match status" value="1"/>
</dbReference>
<dbReference type="InterPro" id="IPR027417">
    <property type="entry name" value="P-loop_NTPase"/>
</dbReference>
<reference evidence="9 10" key="1">
    <citation type="journal article" date="2018" name="Sci. Rep.">
        <title>Genomic signatures of local adaptation to the degree of environmental predictability in rotifers.</title>
        <authorList>
            <person name="Franch-Gras L."/>
            <person name="Hahn C."/>
            <person name="Garcia-Roger E.M."/>
            <person name="Carmona M.J."/>
            <person name="Serra M."/>
            <person name="Gomez A."/>
        </authorList>
    </citation>
    <scope>NUCLEOTIDE SEQUENCE [LARGE SCALE GENOMIC DNA]</scope>
    <source>
        <strain evidence="9">HYR1</strain>
    </source>
</reference>
<dbReference type="InterPro" id="IPR057588">
    <property type="entry name" value="NWD1/2-like_WH"/>
</dbReference>
<proteinExistence type="predicted"/>
<dbReference type="PROSITE" id="PS00678">
    <property type="entry name" value="WD_REPEATS_1"/>
    <property type="match status" value="1"/>
</dbReference>
<feature type="domain" description="DUF4062" evidence="6">
    <location>
        <begin position="33"/>
        <end position="120"/>
    </location>
</feature>
<dbReference type="Gene3D" id="3.40.50.300">
    <property type="entry name" value="P-loop containing nucleotide triphosphate hydrolases"/>
    <property type="match status" value="1"/>
</dbReference>
<dbReference type="InterPro" id="IPR007111">
    <property type="entry name" value="NACHT_NTPase"/>
</dbReference>
<comment type="caution">
    <text evidence="9">The sequence shown here is derived from an EMBL/GenBank/DDBJ whole genome shotgun (WGS) entry which is preliminary data.</text>
</comment>
<evidence type="ECO:0000259" key="7">
    <source>
        <dbReference type="Pfam" id="PF23586"/>
    </source>
</evidence>
<dbReference type="InterPro" id="IPR001680">
    <property type="entry name" value="WD40_rpt"/>
</dbReference>
<evidence type="ECO:0000259" key="6">
    <source>
        <dbReference type="Pfam" id="PF13271"/>
    </source>
</evidence>
<evidence type="ECO:0000256" key="3">
    <source>
        <dbReference type="PROSITE-ProRule" id="PRU00221"/>
    </source>
</evidence>
<dbReference type="PANTHER" id="PTHR19871">
    <property type="entry name" value="BETA TRANSDUCIN-RELATED PROTEIN"/>
    <property type="match status" value="1"/>
</dbReference>
<dbReference type="InterPro" id="IPR052752">
    <property type="entry name" value="NACHT-WD_repeat"/>
</dbReference>
<sequence length="1819" mass="208275">MEDKAEETEEEILNRIFIGDFYNLPSIASKIVRIFTSSTFTDTAVERNLLMETVYPKLKEYCREQHGLEFQVVDMRWGVRDESTDDHKTTELCMQEIDNCQRLSLGPNFVVFLGQKYGYRPLPTRILDTEFNMIVDILEESDAKLLMLWYKLDANSVPNVFVLQPVSSIYKNFTNKAQKQLMEEDQSAWWKTMGQLCTIIRKGAAKLVEAKKFTLDDNHRYNWSVTEQEVVRGVLNSKDNADHTLAFIREIKNINIKLFSYSAKFIDINFAARKIDEEAQNMLSRLRDVKVPERLISSNIIPYSIAWSDNEGINKDEHASYLKEFCETFYARIIDLIERAISKRMKLSYNRMYSEILHHQHFCKNFTKLFKGRDDVLEKLKIYVKSEERNQPFVMHGPSGCGKSSILAKCALMIRTMLGNKINPVIVTRFLGTTPDSSSIYPLLKSLCHQISHNYEKPIDNIPLELSNLTNHFKKLLESATSEKPLFIFLDSLDQLSSINSAHSLSWMPVNLPKNVKIIVSTLTGYFGMIETLNNMIELPENFIFVEPLGEDLALKVIFEMLKNIKRTLSDLQLSIVKEALNECNSPLYVKLVFDQISLWKSYTQEISLAKSIDECILKLFERVENSHGKILVSHALAYITASKNGLSEAELEDLISLDETVLNDIYQYHLPPIRRIPPLLWTRIRNDIPSYLSEREADGVSVVFWYHRQFIQVSTKRFLSNQKFKTYVHSQIADYFMGVWANAPKPYSYTEEQKRMFLLKSMHGEADRKVPAQPEIFFNPNDNSVRYNGRKLSELPFHLLRSRRIDELYSKVLFHYKFLYAKLCCMPLNSLIADFEDCLGTFKYDKEVILVSDALRLSSSVLSVSASNLVPQIVGRLLPYIFINSKKFSNVKTLIEECESDGLHDCALVPAYNCFHVPGGPLVYSLEAHPFAVYGVCLMADETQLISVSNKFIIFDLSSGDVVRVINPQIEGILQSLSVSSDKKYCVSFSNNDQIVICNIISGDIKVLNRYTASSAPPVQTDKTKNANLNSRKAPAKEKEKKSLIDNSMIPAEYTDSLLGSSTGLKYFVIWSKYFYYVYDKKGRIIKADKWKYPIIEIEIVENKSVENYGIELEMVTRGEDCRDDEEKERDNLILEYKFVPDLAKIAKKTKDGKEVSEADVQKSYVASCSPIEIHSCLILTKDKKKLYTCTEIGDNTVECFRNRIERNGNDAKKPRAIWKYHGALDDNYDQIIALILSDDENYMLAVVMWGFKVFYLLTGQSKPLRFPPGVKNIAIGYKKLYFPALFSKDNKYVVAGIRDNIYLWDTSYGTFLKVLDAHYGRMTNLIGSFREQKNLVLSSSMDKTIKIWNLNNIMEEDFPLEHLEKPIEALHVSIMACIALAQSRNQLAVFSLKDGKIKYQLCNNPHGALFSCSAMSTTGTFAASSESNRLIIWDIEERKPTFVGPSQPSYIQIKQFCFHQSEINVLVSTLDNNEKLVTLTNYIIPDGEIIYSIEYNLKPGTDYKNFVVTSDDTYLVFYRNDKKTDILAVHAANDGSHLHNVKLHYPNYIDFKTIVPMHKNGQHVAIIDSEKGSILNVKDKKFVRSIAKWNGRATKDDKYGLYAPTRGGLEVLDLKSGSKVKILIPKIAEGVFDVDTIITENDNHVIYYHSGRRTIRAFRLEDGKKIADYKSTAKVRCMVCSQDSKNVIIGCEDGTIHMLIIADPEYEEYVNYLRNWRAEQMTLFAREAVASPTPPDEESSSTVFLKGLNAFTQLFDIEGNRINEKSKTEKSKDLLHSEKNEKINDAESANKDQLSGSIELKKEDDDSDVIIPEKKLN</sequence>
<dbReference type="Pfam" id="PF13271">
    <property type="entry name" value="DUF4062"/>
    <property type="match status" value="1"/>
</dbReference>
<keyword evidence="10" id="KW-1185">Reference proteome</keyword>
<feature type="domain" description="NACHT" evidence="5">
    <location>
        <begin position="393"/>
        <end position="563"/>
    </location>
</feature>
<dbReference type="Gene3D" id="2.130.10.10">
    <property type="entry name" value="YVTN repeat-like/Quinoprotein amine dehydrogenase"/>
    <property type="match status" value="4"/>
</dbReference>
<name>A0A3M7PE77_BRAPC</name>
<dbReference type="InterPro" id="IPR015943">
    <property type="entry name" value="WD40/YVTN_repeat-like_dom_sf"/>
</dbReference>
<accession>A0A3M7PE77</accession>
<keyword evidence="2" id="KW-0677">Repeat</keyword>
<dbReference type="Pfam" id="PF05729">
    <property type="entry name" value="NACHT"/>
    <property type="match status" value="1"/>
</dbReference>
<dbReference type="SUPFAM" id="SSF50998">
    <property type="entry name" value="Quinoprotein alcohol dehydrogenase-like"/>
    <property type="match status" value="1"/>
</dbReference>
<evidence type="ECO:0000256" key="4">
    <source>
        <dbReference type="SAM" id="MobiDB-lite"/>
    </source>
</evidence>
<evidence type="ECO:0000259" key="8">
    <source>
        <dbReference type="Pfam" id="PF25469"/>
    </source>
</evidence>
<organism evidence="9 10">
    <name type="scientific">Brachionus plicatilis</name>
    <name type="common">Marine rotifer</name>
    <name type="synonym">Brachionus muelleri</name>
    <dbReference type="NCBI Taxonomy" id="10195"/>
    <lineage>
        <taxon>Eukaryota</taxon>
        <taxon>Metazoa</taxon>
        <taxon>Spiralia</taxon>
        <taxon>Gnathifera</taxon>
        <taxon>Rotifera</taxon>
        <taxon>Eurotatoria</taxon>
        <taxon>Monogononta</taxon>
        <taxon>Pseudotrocha</taxon>
        <taxon>Ploima</taxon>
        <taxon>Brachionidae</taxon>
        <taxon>Brachionus</taxon>
    </lineage>
</organism>
<dbReference type="InterPro" id="IPR025139">
    <property type="entry name" value="DUF4062"/>
</dbReference>
<dbReference type="Proteomes" id="UP000276133">
    <property type="component" value="Unassembled WGS sequence"/>
</dbReference>
<feature type="domain" description="NWD1/2-like winged helix-turn-helix" evidence="8">
    <location>
        <begin position="611"/>
        <end position="723"/>
    </location>
</feature>
<dbReference type="InterPro" id="IPR011047">
    <property type="entry name" value="Quinoprotein_ADH-like_sf"/>
</dbReference>
<dbReference type="Pfam" id="PF23586">
    <property type="entry name" value="Beta-prop_NWD2_C"/>
    <property type="match status" value="1"/>
</dbReference>
<dbReference type="Pfam" id="PF25469">
    <property type="entry name" value="WHD_NWD1"/>
    <property type="match status" value="1"/>
</dbReference>
<dbReference type="InterPro" id="IPR056534">
    <property type="entry name" value="Beta-prop_NWD2_C"/>
</dbReference>
<dbReference type="OrthoDB" id="2325716at2759"/>
<dbReference type="Pfam" id="PF00400">
    <property type="entry name" value="WD40"/>
    <property type="match status" value="1"/>
</dbReference>
<evidence type="ECO:0000313" key="9">
    <source>
        <dbReference type="EMBL" id="RMZ97405.1"/>
    </source>
</evidence>
<keyword evidence="1 3" id="KW-0853">WD repeat</keyword>
<gene>
    <name evidence="9" type="ORF">BpHYR1_019247</name>
</gene>
<feature type="domain" description="NWD2 C-terminal beta-propeller" evidence="7">
    <location>
        <begin position="1361"/>
        <end position="1703"/>
    </location>
</feature>
<evidence type="ECO:0000313" key="10">
    <source>
        <dbReference type="Proteomes" id="UP000276133"/>
    </source>
</evidence>
<dbReference type="STRING" id="10195.A0A3M7PE77"/>
<dbReference type="SUPFAM" id="SSF82171">
    <property type="entry name" value="DPP6 N-terminal domain-like"/>
    <property type="match status" value="1"/>
</dbReference>
<dbReference type="InterPro" id="IPR019775">
    <property type="entry name" value="WD40_repeat_CS"/>
</dbReference>
<evidence type="ECO:0000256" key="1">
    <source>
        <dbReference type="ARBA" id="ARBA00022574"/>
    </source>
</evidence>
<protein>
    <submittedName>
        <fullName evidence="9">NACHT and WD repeat domain-containing 2</fullName>
    </submittedName>
</protein>
<dbReference type="EMBL" id="REGN01011435">
    <property type="protein sequence ID" value="RMZ97405.1"/>
    <property type="molecule type" value="Genomic_DNA"/>
</dbReference>
<feature type="compositionally biased region" description="Basic and acidic residues" evidence="4">
    <location>
        <begin position="1768"/>
        <end position="1792"/>
    </location>
</feature>
<evidence type="ECO:0000259" key="5">
    <source>
        <dbReference type="Pfam" id="PF05729"/>
    </source>
</evidence>
<evidence type="ECO:0000256" key="2">
    <source>
        <dbReference type="ARBA" id="ARBA00022737"/>
    </source>
</evidence>
<dbReference type="SUPFAM" id="SSF52540">
    <property type="entry name" value="P-loop containing nucleoside triphosphate hydrolases"/>
    <property type="match status" value="1"/>
</dbReference>
<feature type="region of interest" description="Disordered" evidence="4">
    <location>
        <begin position="1768"/>
        <end position="1819"/>
    </location>
</feature>
<feature type="repeat" description="WD" evidence="3">
    <location>
        <begin position="1330"/>
        <end position="1354"/>
    </location>
</feature>
<dbReference type="SMART" id="SM00320">
    <property type="entry name" value="WD40"/>
    <property type="match status" value="5"/>
</dbReference>
<feature type="region of interest" description="Disordered" evidence="4">
    <location>
        <begin position="1019"/>
        <end position="1041"/>
    </location>
</feature>